<dbReference type="InterPro" id="IPR013106">
    <property type="entry name" value="Ig_V-set"/>
</dbReference>
<accession>A0ABN9LYS3</accession>
<gene>
    <name evidence="6" type="ORF">RIMI_LOCUS13798387</name>
</gene>
<dbReference type="PANTHER" id="PTHR12080">
    <property type="entry name" value="SIGNALING LYMPHOCYTIC ACTIVATION MOLECULE"/>
    <property type="match status" value="1"/>
</dbReference>
<keyword evidence="3" id="KW-0472">Membrane</keyword>
<dbReference type="Pfam" id="PF07686">
    <property type="entry name" value="V-set"/>
    <property type="match status" value="1"/>
</dbReference>
<evidence type="ECO:0000256" key="1">
    <source>
        <dbReference type="ARBA" id="ARBA00004370"/>
    </source>
</evidence>
<evidence type="ECO:0000313" key="7">
    <source>
        <dbReference type="Proteomes" id="UP001176940"/>
    </source>
</evidence>
<proteinExistence type="predicted"/>
<reference evidence="6" key="1">
    <citation type="submission" date="2023-07" db="EMBL/GenBank/DDBJ databases">
        <authorList>
            <person name="Stuckert A."/>
        </authorList>
    </citation>
    <scope>NUCLEOTIDE SEQUENCE</scope>
</reference>
<dbReference type="PANTHER" id="PTHR12080:SF55">
    <property type="entry name" value="LYMPHOCYTE FUNCTION-ASSOCIATED ANTIGEN 3"/>
    <property type="match status" value="1"/>
</dbReference>
<dbReference type="EMBL" id="CAUEEQ010034617">
    <property type="protein sequence ID" value="CAJ0952214.1"/>
    <property type="molecule type" value="Genomic_DNA"/>
</dbReference>
<name>A0ABN9LYS3_9NEOB</name>
<evidence type="ECO:0000256" key="4">
    <source>
        <dbReference type="ARBA" id="ARBA00023180"/>
    </source>
</evidence>
<dbReference type="Proteomes" id="UP001176940">
    <property type="component" value="Unassembled WGS sequence"/>
</dbReference>
<evidence type="ECO:0000256" key="2">
    <source>
        <dbReference type="ARBA" id="ARBA00022729"/>
    </source>
</evidence>
<feature type="domain" description="Immunoglobulin V-set" evidence="5">
    <location>
        <begin position="109"/>
        <end position="204"/>
    </location>
</feature>
<keyword evidence="2" id="KW-0732">Signal</keyword>
<comment type="caution">
    <text evidence="6">The sequence shown here is derived from an EMBL/GenBank/DDBJ whole genome shotgun (WGS) entry which is preliminary data.</text>
</comment>
<dbReference type="Gene3D" id="2.60.40.10">
    <property type="entry name" value="Immunoglobulins"/>
    <property type="match status" value="1"/>
</dbReference>
<dbReference type="InterPro" id="IPR015631">
    <property type="entry name" value="CD2/SLAM_rcpt"/>
</dbReference>
<comment type="subcellular location">
    <subcellularLocation>
        <location evidence="1">Membrane</location>
    </subcellularLocation>
</comment>
<sequence>MSEHLTPELQLKVMQACKAAYIQAMQQTRYFQQPQVVFPPVPQDTHITSIPGSAAHHNTATTMPGAAESHCTTTMPSPVPAWLSTATSIKPPQDPEWLSTATTRPDTTRQTLSAKFGGSILFQVNIPKNTEITSVFWSHMQKMVAIDKSDHLNVINPRFLKRLTSQQPSFSLKLSNLTEEDSGIYDAKIYTNGPTIERSFKLQVCGKYQTCGVQWTKSSIQLIIILGTLATFFNAMT</sequence>
<dbReference type="InterPro" id="IPR013783">
    <property type="entry name" value="Ig-like_fold"/>
</dbReference>
<dbReference type="SUPFAM" id="SSF48726">
    <property type="entry name" value="Immunoglobulin"/>
    <property type="match status" value="1"/>
</dbReference>
<keyword evidence="7" id="KW-1185">Reference proteome</keyword>
<evidence type="ECO:0000256" key="3">
    <source>
        <dbReference type="ARBA" id="ARBA00023136"/>
    </source>
</evidence>
<evidence type="ECO:0000313" key="6">
    <source>
        <dbReference type="EMBL" id="CAJ0952214.1"/>
    </source>
</evidence>
<organism evidence="6 7">
    <name type="scientific">Ranitomeya imitator</name>
    <name type="common">mimic poison frog</name>
    <dbReference type="NCBI Taxonomy" id="111125"/>
    <lineage>
        <taxon>Eukaryota</taxon>
        <taxon>Metazoa</taxon>
        <taxon>Chordata</taxon>
        <taxon>Craniata</taxon>
        <taxon>Vertebrata</taxon>
        <taxon>Euteleostomi</taxon>
        <taxon>Amphibia</taxon>
        <taxon>Batrachia</taxon>
        <taxon>Anura</taxon>
        <taxon>Neobatrachia</taxon>
        <taxon>Hyloidea</taxon>
        <taxon>Dendrobatidae</taxon>
        <taxon>Dendrobatinae</taxon>
        <taxon>Ranitomeya</taxon>
    </lineage>
</organism>
<evidence type="ECO:0000259" key="5">
    <source>
        <dbReference type="Pfam" id="PF07686"/>
    </source>
</evidence>
<dbReference type="InterPro" id="IPR036179">
    <property type="entry name" value="Ig-like_dom_sf"/>
</dbReference>
<protein>
    <recommendedName>
        <fullName evidence="5">Immunoglobulin V-set domain-containing protein</fullName>
    </recommendedName>
</protein>
<keyword evidence="4" id="KW-0325">Glycoprotein</keyword>